<accession>A2SD72</accession>
<reference evidence="2 3" key="1">
    <citation type="journal article" date="2007" name="J. Bacteriol.">
        <title>Whole-genome analysis of the methyl tert-butyl ether-degrading beta-proteobacterium Methylibium petroleiphilum PM1.</title>
        <authorList>
            <person name="Kane S.R."/>
            <person name="Chakicherla A.Y."/>
            <person name="Chain P.S.G."/>
            <person name="Schmidt R."/>
            <person name="Shin M.W."/>
            <person name="Legler T.C."/>
            <person name="Scow K.M."/>
            <person name="Larimer F.W."/>
            <person name="Lucas S.M."/>
            <person name="Richardson P.M."/>
            <person name="Hristova K.R."/>
        </authorList>
    </citation>
    <scope>NUCLEOTIDE SEQUENCE [LARGE SCALE GENOMIC DNA]</scope>
    <source>
        <strain evidence="3">ATCC BAA-1232 / LMG 22953 / PM1</strain>
    </source>
</reference>
<dbReference type="EMBL" id="CP000555">
    <property type="protein sequence ID" value="ABM93511.1"/>
    <property type="molecule type" value="Genomic_DNA"/>
</dbReference>
<dbReference type="HOGENOM" id="CLU_1914629_0_0_4"/>
<evidence type="ECO:0000256" key="1">
    <source>
        <dbReference type="SAM" id="Phobius"/>
    </source>
</evidence>
<keyword evidence="1" id="KW-1133">Transmembrane helix</keyword>
<evidence type="ECO:0008006" key="4">
    <source>
        <dbReference type="Google" id="ProtNLM"/>
    </source>
</evidence>
<protein>
    <recommendedName>
        <fullName evidence="4">Transmembrane protein</fullName>
    </recommendedName>
</protein>
<sequence length="132" mass="14775">MGWWRSDLADGIRKRGFRKWYERELISSHAHLVLTFMCMVGLLGGLEVYDRRAPLSDQMVTGISVLLSAGIGLWALRRYLFLLLHAETTANQAVCPQCDAYARFDVAAGPQAEADAVAVRCRGCGQEWTITR</sequence>
<evidence type="ECO:0000313" key="3">
    <source>
        <dbReference type="Proteomes" id="UP000000366"/>
    </source>
</evidence>
<dbReference type="KEGG" id="mpt:Mpe_A0549"/>
<dbReference type="AlphaFoldDB" id="A2SD72"/>
<organism evidence="2 3">
    <name type="scientific">Methylibium petroleiphilum (strain ATCC BAA-1232 / LMG 22953 / PM1)</name>
    <dbReference type="NCBI Taxonomy" id="420662"/>
    <lineage>
        <taxon>Bacteria</taxon>
        <taxon>Pseudomonadati</taxon>
        <taxon>Pseudomonadota</taxon>
        <taxon>Betaproteobacteria</taxon>
        <taxon>Burkholderiales</taxon>
        <taxon>Sphaerotilaceae</taxon>
        <taxon>Methylibium</taxon>
    </lineage>
</organism>
<proteinExistence type="predicted"/>
<dbReference type="RefSeq" id="WP_011828149.1">
    <property type="nucleotide sequence ID" value="NC_008825.1"/>
</dbReference>
<evidence type="ECO:0000313" key="2">
    <source>
        <dbReference type="EMBL" id="ABM93511.1"/>
    </source>
</evidence>
<name>A2SD72_METPP</name>
<dbReference type="eggNOG" id="ENOG5033KYE">
    <property type="taxonomic scope" value="Bacteria"/>
</dbReference>
<keyword evidence="3" id="KW-1185">Reference proteome</keyword>
<feature type="transmembrane region" description="Helical" evidence="1">
    <location>
        <begin position="58"/>
        <end position="76"/>
    </location>
</feature>
<keyword evidence="1" id="KW-0472">Membrane</keyword>
<keyword evidence="1" id="KW-0812">Transmembrane</keyword>
<feature type="transmembrane region" description="Helical" evidence="1">
    <location>
        <begin position="25"/>
        <end position="46"/>
    </location>
</feature>
<dbReference type="Proteomes" id="UP000000366">
    <property type="component" value="Chromosome"/>
</dbReference>
<gene>
    <name evidence="2" type="ordered locus">Mpe_A0549</name>
</gene>